<dbReference type="InterPro" id="IPR038461">
    <property type="entry name" value="Schlafen_AlbA_2_dom_sf"/>
</dbReference>
<dbReference type="RefSeq" id="WP_236347647.1">
    <property type="nucleotide sequence ID" value="NZ_CAKMMF010000057.1"/>
</dbReference>
<dbReference type="InterPro" id="IPR007421">
    <property type="entry name" value="Schlafen_AlbA_2_dom"/>
</dbReference>
<dbReference type="Proteomes" id="UP000838686">
    <property type="component" value="Unassembled WGS sequence"/>
</dbReference>
<proteinExistence type="predicted"/>
<sequence>MSTYNKKLDALTLEDIKQIEEVNLKEDQYHEFKGEMPHSDSFCAAITSLSNTYGGDFFLGIDAPEGGNVSLTGIPSIDSDKELLKFMNILQNGIEPKLPQVQTKVFEISENRFIYLFRVSRSWLRPHRVKNSGKFYARKSNGKFPMDVFELRQMFNEGSEFSNKVKQFREERAIHYMNRYLDQPFTLVHLIPVSSFENRITLDLSLYNRLKLAPIASAGWDPGINFNGIVSNAKNESIIQIFRNGIIEGFTIRLTRENKIPSMYFVEKISAFIHQSISNYQLMGVSEPFYITVSLFGVTGYRFAIDPSQYFDAPPLLSEDTLIFPEVFIENGDNIENKLNIIFDALWNAFGFLKYNGRQS</sequence>
<organism evidence="2 3">
    <name type="scientific">Paenibacillus plantiphilus</name>
    <dbReference type="NCBI Taxonomy" id="2905650"/>
    <lineage>
        <taxon>Bacteria</taxon>
        <taxon>Bacillati</taxon>
        <taxon>Bacillota</taxon>
        <taxon>Bacilli</taxon>
        <taxon>Bacillales</taxon>
        <taxon>Paenibacillaceae</taxon>
        <taxon>Paenibacillus</taxon>
    </lineage>
</organism>
<protein>
    <recommendedName>
        <fullName evidence="1">Schlafen AlbA-2 domain-containing protein</fullName>
    </recommendedName>
</protein>
<accession>A0ABN8H7E9</accession>
<gene>
    <name evidence="2" type="ORF">PAECIP111893_05320</name>
</gene>
<feature type="domain" description="Schlafen AlbA-2" evidence="1">
    <location>
        <begin position="26"/>
        <end position="146"/>
    </location>
</feature>
<dbReference type="Gene3D" id="3.30.950.30">
    <property type="entry name" value="Schlafen, AAA domain"/>
    <property type="match status" value="1"/>
</dbReference>
<reference evidence="2" key="1">
    <citation type="submission" date="2022-01" db="EMBL/GenBank/DDBJ databases">
        <authorList>
            <person name="Criscuolo A."/>
        </authorList>
    </citation>
    <scope>NUCLEOTIDE SEQUENCE</scope>
    <source>
        <strain evidence="2">CIP111893</strain>
    </source>
</reference>
<evidence type="ECO:0000259" key="1">
    <source>
        <dbReference type="Pfam" id="PF04326"/>
    </source>
</evidence>
<dbReference type="Pfam" id="PF04326">
    <property type="entry name" value="SLFN_AlbA_2"/>
    <property type="match status" value="1"/>
</dbReference>
<name>A0ABN8H7E9_9BACL</name>
<comment type="caution">
    <text evidence="2">The sequence shown here is derived from an EMBL/GenBank/DDBJ whole genome shotgun (WGS) entry which is preliminary data.</text>
</comment>
<evidence type="ECO:0000313" key="2">
    <source>
        <dbReference type="EMBL" id="CAH1226058.1"/>
    </source>
</evidence>
<dbReference type="EMBL" id="CAKMMF010000057">
    <property type="protein sequence ID" value="CAH1226058.1"/>
    <property type="molecule type" value="Genomic_DNA"/>
</dbReference>
<keyword evidence="3" id="KW-1185">Reference proteome</keyword>
<evidence type="ECO:0000313" key="3">
    <source>
        <dbReference type="Proteomes" id="UP000838686"/>
    </source>
</evidence>